<name>A0A3F2RIX7_9STRA</name>
<evidence type="ECO:0000313" key="2">
    <source>
        <dbReference type="EMBL" id="RLN49043.1"/>
    </source>
</evidence>
<evidence type="ECO:0000256" key="1">
    <source>
        <dbReference type="SAM" id="SignalP"/>
    </source>
</evidence>
<dbReference type="EMBL" id="MBDO02000299">
    <property type="protein sequence ID" value="RLN57629.1"/>
    <property type="molecule type" value="Genomic_DNA"/>
</dbReference>
<feature type="signal peptide" evidence="1">
    <location>
        <begin position="1"/>
        <end position="19"/>
    </location>
</feature>
<dbReference type="Proteomes" id="UP000277300">
    <property type="component" value="Unassembled WGS sequence"/>
</dbReference>
<keyword evidence="1" id="KW-0732">Signal</keyword>
<dbReference type="Proteomes" id="UP000284657">
    <property type="component" value="Unassembled WGS sequence"/>
</dbReference>
<evidence type="ECO:0000313" key="4">
    <source>
        <dbReference type="Proteomes" id="UP000277300"/>
    </source>
</evidence>
<sequence length="72" mass="7348">MRVVLAIAIAFAFIATLPAKNVNATVALRGVDNVVGSETRQLAEMSGSGSTSIDVADGSKASLEELGNKNTV</sequence>
<accession>A0A3F2RIX7</accession>
<gene>
    <name evidence="2" type="ORF">BBJ29_009130</name>
    <name evidence="3" type="ORF">BBP00_00007410</name>
</gene>
<evidence type="ECO:0008006" key="6">
    <source>
        <dbReference type="Google" id="ProtNLM"/>
    </source>
</evidence>
<protein>
    <recommendedName>
        <fullName evidence="6">RxLR effector protein</fullName>
    </recommendedName>
</protein>
<comment type="caution">
    <text evidence="3">The sequence shown here is derived from an EMBL/GenBank/DDBJ whole genome shotgun (WGS) entry which is preliminary data.</text>
</comment>
<feature type="chain" id="PRO_5036082204" description="RxLR effector protein" evidence="1">
    <location>
        <begin position="20"/>
        <end position="72"/>
    </location>
</feature>
<dbReference type="EMBL" id="MBAD02002209">
    <property type="protein sequence ID" value="RLN49043.1"/>
    <property type="molecule type" value="Genomic_DNA"/>
</dbReference>
<organism evidence="3 4">
    <name type="scientific">Phytophthora kernoviae</name>
    <dbReference type="NCBI Taxonomy" id="325452"/>
    <lineage>
        <taxon>Eukaryota</taxon>
        <taxon>Sar</taxon>
        <taxon>Stramenopiles</taxon>
        <taxon>Oomycota</taxon>
        <taxon>Peronosporomycetes</taxon>
        <taxon>Peronosporales</taxon>
        <taxon>Peronosporaceae</taxon>
        <taxon>Phytophthora</taxon>
    </lineage>
</organism>
<evidence type="ECO:0000313" key="3">
    <source>
        <dbReference type="EMBL" id="RLN57629.1"/>
    </source>
</evidence>
<evidence type="ECO:0000313" key="5">
    <source>
        <dbReference type="Proteomes" id="UP000284657"/>
    </source>
</evidence>
<proteinExistence type="predicted"/>
<dbReference type="OrthoDB" id="104621at2759"/>
<dbReference type="AlphaFoldDB" id="A0A3F2RIX7"/>
<reference evidence="4 5" key="1">
    <citation type="submission" date="2018-07" db="EMBL/GenBank/DDBJ databases">
        <title>Genome sequencing of oomycete isolates from Chile give support for New Zealand origin for Phytophthora kernoviae and make available the first Nothophytophthora sp. genome.</title>
        <authorList>
            <person name="Studholme D.J."/>
            <person name="Sanfuentes E."/>
            <person name="Panda P."/>
            <person name="Hill R."/>
            <person name="Sambles C."/>
            <person name="Grant M."/>
            <person name="Williams N.M."/>
            <person name="Mcdougal R.L."/>
        </authorList>
    </citation>
    <scope>NUCLEOTIDE SEQUENCE [LARGE SCALE GENOMIC DNA]</scope>
    <source>
        <strain evidence="3">Chile6</strain>
        <strain evidence="2">Chile7</strain>
    </source>
</reference>